<organism evidence="1 2">
    <name type="scientific">Zophobas morio</name>
    <dbReference type="NCBI Taxonomy" id="2755281"/>
    <lineage>
        <taxon>Eukaryota</taxon>
        <taxon>Metazoa</taxon>
        <taxon>Ecdysozoa</taxon>
        <taxon>Arthropoda</taxon>
        <taxon>Hexapoda</taxon>
        <taxon>Insecta</taxon>
        <taxon>Pterygota</taxon>
        <taxon>Neoptera</taxon>
        <taxon>Endopterygota</taxon>
        <taxon>Coleoptera</taxon>
        <taxon>Polyphaga</taxon>
        <taxon>Cucujiformia</taxon>
        <taxon>Tenebrionidae</taxon>
        <taxon>Zophobas</taxon>
    </lineage>
</organism>
<proteinExistence type="predicted"/>
<evidence type="ECO:0000313" key="2">
    <source>
        <dbReference type="Proteomes" id="UP001168821"/>
    </source>
</evidence>
<name>A0AA38HT45_9CUCU</name>
<sequence length="112" mass="12399">MKEATKFLLFINPPARYEEEERLRLLREGFDDIEIDVFFGASSSEEDGEEQGTFSPERIQAYLSGGAASPFCKGAPRPRWSPALSSTSGDPAVGPSNWPTALEKIYTSCFPF</sequence>
<dbReference type="Proteomes" id="UP001168821">
    <property type="component" value="Unassembled WGS sequence"/>
</dbReference>
<evidence type="ECO:0000313" key="1">
    <source>
        <dbReference type="EMBL" id="KAJ3642242.1"/>
    </source>
</evidence>
<comment type="caution">
    <text evidence="1">The sequence shown here is derived from an EMBL/GenBank/DDBJ whole genome shotgun (WGS) entry which is preliminary data.</text>
</comment>
<accession>A0AA38HT45</accession>
<reference evidence="1" key="1">
    <citation type="journal article" date="2023" name="G3 (Bethesda)">
        <title>Whole genome assemblies of Zophobas morio and Tenebrio molitor.</title>
        <authorList>
            <person name="Kaur S."/>
            <person name="Stinson S.A."/>
            <person name="diCenzo G.C."/>
        </authorList>
    </citation>
    <scope>NUCLEOTIDE SEQUENCE</scope>
    <source>
        <strain evidence="1">QUZm001</strain>
    </source>
</reference>
<dbReference type="EMBL" id="JALNTZ010000008">
    <property type="protein sequence ID" value="KAJ3642242.1"/>
    <property type="molecule type" value="Genomic_DNA"/>
</dbReference>
<keyword evidence="2" id="KW-1185">Reference proteome</keyword>
<protein>
    <submittedName>
        <fullName evidence="1">Uncharacterized protein</fullName>
    </submittedName>
</protein>
<dbReference type="AlphaFoldDB" id="A0AA38HT45"/>
<gene>
    <name evidence="1" type="ORF">Zmor_025045</name>
</gene>